<proteinExistence type="predicted"/>
<dbReference type="EMBL" id="KV417281">
    <property type="protein sequence ID" value="KZO97124.1"/>
    <property type="molecule type" value="Genomic_DNA"/>
</dbReference>
<dbReference type="SMART" id="SM00541">
    <property type="entry name" value="FYRN"/>
    <property type="match status" value="1"/>
</dbReference>
<protein>
    <submittedName>
        <fullName evidence="3">Uncharacterized protein</fullName>
    </submittedName>
</protein>
<dbReference type="AlphaFoldDB" id="A0A167MWG8"/>
<dbReference type="InterPro" id="IPR003888">
    <property type="entry name" value="FYrich_N"/>
</dbReference>
<dbReference type="OrthoDB" id="285793at2759"/>
<evidence type="ECO:0000313" key="4">
    <source>
        <dbReference type="Proteomes" id="UP000076738"/>
    </source>
</evidence>
<dbReference type="InterPro" id="IPR040092">
    <property type="entry name" value="TBRG1"/>
</dbReference>
<dbReference type="Pfam" id="PF05964">
    <property type="entry name" value="FYRN"/>
    <property type="match status" value="1"/>
</dbReference>
<keyword evidence="2" id="KW-0539">Nucleus</keyword>
<dbReference type="PANTHER" id="PTHR22715:SF0">
    <property type="entry name" value="TRANSFORMING GROWTH FACTOR BETA REGULATOR 1"/>
    <property type="match status" value="1"/>
</dbReference>
<keyword evidence="4" id="KW-1185">Reference proteome</keyword>
<dbReference type="GO" id="GO:0051726">
    <property type="term" value="P:regulation of cell cycle"/>
    <property type="evidence" value="ECO:0007669"/>
    <property type="project" value="TreeGrafter"/>
</dbReference>
<accession>A0A167MWG8</accession>
<dbReference type="Gene3D" id="3.30.160.360">
    <property type="match status" value="1"/>
</dbReference>
<dbReference type="PANTHER" id="PTHR22715">
    <property type="entry name" value="TRANSFORMING GROWTH FACTOR BETA REGULATED GENE 1"/>
    <property type="match status" value="1"/>
</dbReference>
<gene>
    <name evidence="3" type="ORF">CALVIDRAFT_462984</name>
</gene>
<evidence type="ECO:0000256" key="2">
    <source>
        <dbReference type="ARBA" id="ARBA00023242"/>
    </source>
</evidence>
<reference evidence="3 4" key="1">
    <citation type="journal article" date="2016" name="Mol. Biol. Evol.">
        <title>Comparative Genomics of Early-Diverging Mushroom-Forming Fungi Provides Insights into the Origins of Lignocellulose Decay Capabilities.</title>
        <authorList>
            <person name="Nagy L.G."/>
            <person name="Riley R."/>
            <person name="Tritt A."/>
            <person name="Adam C."/>
            <person name="Daum C."/>
            <person name="Floudas D."/>
            <person name="Sun H."/>
            <person name="Yadav J.S."/>
            <person name="Pangilinan J."/>
            <person name="Larsson K.H."/>
            <person name="Matsuura K."/>
            <person name="Barry K."/>
            <person name="Labutti K."/>
            <person name="Kuo R."/>
            <person name="Ohm R.A."/>
            <person name="Bhattacharya S.S."/>
            <person name="Shirouzu T."/>
            <person name="Yoshinaga Y."/>
            <person name="Martin F.M."/>
            <person name="Grigoriev I.V."/>
            <person name="Hibbett D.S."/>
        </authorList>
    </citation>
    <scope>NUCLEOTIDE SEQUENCE [LARGE SCALE GENOMIC DNA]</scope>
    <source>
        <strain evidence="3 4">TUFC12733</strain>
    </source>
</reference>
<evidence type="ECO:0000313" key="3">
    <source>
        <dbReference type="EMBL" id="KZO97124.1"/>
    </source>
</evidence>
<organism evidence="3 4">
    <name type="scientific">Calocera viscosa (strain TUFC12733)</name>
    <dbReference type="NCBI Taxonomy" id="1330018"/>
    <lineage>
        <taxon>Eukaryota</taxon>
        <taxon>Fungi</taxon>
        <taxon>Dikarya</taxon>
        <taxon>Basidiomycota</taxon>
        <taxon>Agaricomycotina</taxon>
        <taxon>Dacrymycetes</taxon>
        <taxon>Dacrymycetales</taxon>
        <taxon>Dacrymycetaceae</taxon>
        <taxon>Calocera</taxon>
    </lineage>
</organism>
<name>A0A167MWG8_CALVF</name>
<dbReference type="InterPro" id="IPR003889">
    <property type="entry name" value="FYrich_C"/>
</dbReference>
<dbReference type="GO" id="GO:0005634">
    <property type="term" value="C:nucleus"/>
    <property type="evidence" value="ECO:0007669"/>
    <property type="project" value="UniProtKB-SubCell"/>
</dbReference>
<dbReference type="Pfam" id="PF05965">
    <property type="entry name" value="FYRC"/>
    <property type="match status" value="1"/>
</dbReference>
<dbReference type="Proteomes" id="UP000076738">
    <property type="component" value="Unassembled WGS sequence"/>
</dbReference>
<sequence>VPVIPRLPNGSPDLPLQVGKWKIKTLGQVIPHDGFWTESHIWPVGFESDVKYLSMKDPRQEVMYTSTILPSHAFFPQHRGPIFQIIPADQPNTPIIRVSPRDAWQEVAKHAARVRDKPPNPHISGTEQFGLASAVTKHLIQQLPGAAALIGRGYRWEDIAE</sequence>
<feature type="non-terminal residue" evidence="3">
    <location>
        <position position="161"/>
    </location>
</feature>
<comment type="subcellular location">
    <subcellularLocation>
        <location evidence="1">Nucleus</location>
    </subcellularLocation>
</comment>
<dbReference type="STRING" id="1330018.A0A167MWG8"/>
<dbReference type="PROSITE" id="PS51542">
    <property type="entry name" value="FYRN"/>
    <property type="match status" value="1"/>
</dbReference>
<feature type="non-terminal residue" evidence="3">
    <location>
        <position position="1"/>
    </location>
</feature>
<dbReference type="PROSITE" id="PS51543">
    <property type="entry name" value="FYRC"/>
    <property type="match status" value="1"/>
</dbReference>
<evidence type="ECO:0000256" key="1">
    <source>
        <dbReference type="ARBA" id="ARBA00004123"/>
    </source>
</evidence>